<evidence type="ECO:0000256" key="2">
    <source>
        <dbReference type="ARBA" id="ARBA00022475"/>
    </source>
</evidence>
<evidence type="ECO:0000256" key="7">
    <source>
        <dbReference type="ARBA" id="ARBA00023136"/>
    </source>
</evidence>
<feature type="transmembrane region" description="Helical" evidence="8">
    <location>
        <begin position="327"/>
        <end position="345"/>
    </location>
</feature>
<evidence type="ECO:0000256" key="3">
    <source>
        <dbReference type="ARBA" id="ARBA00022676"/>
    </source>
</evidence>
<name>A0A543FB25_9NOCA</name>
<dbReference type="GO" id="GO:0016763">
    <property type="term" value="F:pentosyltransferase activity"/>
    <property type="evidence" value="ECO:0007669"/>
    <property type="project" value="TreeGrafter"/>
</dbReference>
<evidence type="ECO:0000256" key="6">
    <source>
        <dbReference type="ARBA" id="ARBA00022989"/>
    </source>
</evidence>
<accession>A0A543FB25</accession>
<dbReference type="InterPro" id="IPR038731">
    <property type="entry name" value="RgtA/B/C-like"/>
</dbReference>
<reference evidence="10 11" key="1">
    <citation type="submission" date="2019-06" db="EMBL/GenBank/DDBJ databases">
        <title>Sequencing the genomes of 1000 actinobacteria strains.</title>
        <authorList>
            <person name="Klenk H.-P."/>
        </authorList>
    </citation>
    <scope>NUCLEOTIDE SEQUENCE [LARGE SCALE GENOMIC DNA]</scope>
    <source>
        <strain evidence="10 11">DSM 103495</strain>
    </source>
</reference>
<evidence type="ECO:0000259" key="9">
    <source>
        <dbReference type="Pfam" id="PF13231"/>
    </source>
</evidence>
<evidence type="ECO:0000256" key="1">
    <source>
        <dbReference type="ARBA" id="ARBA00004651"/>
    </source>
</evidence>
<keyword evidence="5 8" id="KW-0812">Transmembrane</keyword>
<keyword evidence="11" id="KW-1185">Reference proteome</keyword>
<dbReference type="GO" id="GO:0005886">
    <property type="term" value="C:plasma membrane"/>
    <property type="evidence" value="ECO:0007669"/>
    <property type="project" value="UniProtKB-SubCell"/>
</dbReference>
<protein>
    <submittedName>
        <fullName evidence="10">Dolichyl-phosphate-mannose-protein mannosyltransferase</fullName>
    </submittedName>
</protein>
<dbReference type="Pfam" id="PF13231">
    <property type="entry name" value="PMT_2"/>
    <property type="match status" value="1"/>
</dbReference>
<evidence type="ECO:0000256" key="5">
    <source>
        <dbReference type="ARBA" id="ARBA00022692"/>
    </source>
</evidence>
<dbReference type="PANTHER" id="PTHR33908">
    <property type="entry name" value="MANNOSYLTRANSFERASE YKCB-RELATED"/>
    <property type="match status" value="1"/>
</dbReference>
<proteinExistence type="predicted"/>
<feature type="transmembrane region" description="Helical" evidence="8">
    <location>
        <begin position="352"/>
        <end position="374"/>
    </location>
</feature>
<feature type="transmembrane region" description="Helical" evidence="8">
    <location>
        <begin position="88"/>
        <end position="107"/>
    </location>
</feature>
<keyword evidence="3 10" id="KW-0328">Glycosyltransferase</keyword>
<comment type="caution">
    <text evidence="10">The sequence shown here is derived from an EMBL/GenBank/DDBJ whole genome shotgun (WGS) entry which is preliminary data.</text>
</comment>
<sequence length="519" mass="55778">MRLGMRTPVARGMAGRSALCHGDGMYWVAGLFAAVLVAFSNRYGYHRDELYFLAAGKRPAWGYADQPPFTPLVARAASAIDPESLPLLRAPAVLAATLVVVCAGLMAREFGGGRGAQTLAAAAVASAALVQGVGHTLSTAVFHLAAWSLLGLLLLRLLRDAVPGSDVTVRSARPVTDRRVDPRWWPAIGLVAGLGLLNKSLLIFPAAAVVFALLVVGSRKVLATKYFAAAVGLATLLWVPYLWWQADNRWPQWEVGRAIAGGSSGTSDSPIMFVVLQFGLMGPLLTPLWGYGLWRLWREPRYRVFPLTYGLLLVVFLLTGGKAYYLGGMYPILLAAGAVPLAAWLGRARGRWAAAGAIVTVNAIGSAVLFLPVLPVSALPGSPMLAINYDAGETVGWPEFVREIGDIRAGLGPDVTILTDNYGEAGAIERFGAPYDLPAPHSGHNAYWWWGPPPDTATEILTVGIERDRLAELCTAIEPAGRIDNGLGIDNDEQDEPLFVCRELRAPWHELWPRAKHLG</sequence>
<feature type="transmembrane region" description="Helical" evidence="8">
    <location>
        <begin position="226"/>
        <end position="244"/>
    </location>
</feature>
<gene>
    <name evidence="10" type="ORF">FB390_2679</name>
</gene>
<keyword evidence="2" id="KW-1003">Cell membrane</keyword>
<keyword evidence="4 10" id="KW-0808">Transferase</keyword>
<dbReference type="Proteomes" id="UP000316331">
    <property type="component" value="Unassembled WGS sequence"/>
</dbReference>
<evidence type="ECO:0000313" key="11">
    <source>
        <dbReference type="Proteomes" id="UP000316331"/>
    </source>
</evidence>
<feature type="transmembrane region" description="Helical" evidence="8">
    <location>
        <begin position="119"/>
        <end position="150"/>
    </location>
</feature>
<dbReference type="PANTHER" id="PTHR33908:SF11">
    <property type="entry name" value="MEMBRANE PROTEIN"/>
    <property type="match status" value="1"/>
</dbReference>
<feature type="domain" description="Glycosyltransferase RgtA/B/C/D-like" evidence="9">
    <location>
        <begin position="181"/>
        <end position="244"/>
    </location>
</feature>
<dbReference type="GO" id="GO:0009103">
    <property type="term" value="P:lipopolysaccharide biosynthetic process"/>
    <property type="evidence" value="ECO:0007669"/>
    <property type="project" value="UniProtKB-ARBA"/>
</dbReference>
<feature type="transmembrane region" description="Helical" evidence="8">
    <location>
        <begin position="304"/>
        <end position="321"/>
    </location>
</feature>
<dbReference type="EMBL" id="VFPG01000001">
    <property type="protein sequence ID" value="TQM31038.1"/>
    <property type="molecule type" value="Genomic_DNA"/>
</dbReference>
<keyword evidence="7 8" id="KW-0472">Membrane</keyword>
<dbReference type="AlphaFoldDB" id="A0A543FB25"/>
<feature type="transmembrane region" description="Helical" evidence="8">
    <location>
        <begin position="271"/>
        <end position="292"/>
    </location>
</feature>
<feature type="transmembrane region" description="Helical" evidence="8">
    <location>
        <begin position="184"/>
        <end position="214"/>
    </location>
</feature>
<dbReference type="InterPro" id="IPR050297">
    <property type="entry name" value="LipidA_mod_glycosyltrf_83"/>
</dbReference>
<feature type="transmembrane region" description="Helical" evidence="8">
    <location>
        <begin position="20"/>
        <end position="39"/>
    </location>
</feature>
<comment type="subcellular location">
    <subcellularLocation>
        <location evidence="1">Cell membrane</location>
        <topology evidence="1">Multi-pass membrane protein</topology>
    </subcellularLocation>
</comment>
<keyword evidence="6 8" id="KW-1133">Transmembrane helix</keyword>
<evidence type="ECO:0000256" key="8">
    <source>
        <dbReference type="SAM" id="Phobius"/>
    </source>
</evidence>
<evidence type="ECO:0000313" key="10">
    <source>
        <dbReference type="EMBL" id="TQM31038.1"/>
    </source>
</evidence>
<organism evidence="10 11">
    <name type="scientific">Nocardia bhagyanarayanae</name>
    <dbReference type="NCBI Taxonomy" id="1215925"/>
    <lineage>
        <taxon>Bacteria</taxon>
        <taxon>Bacillati</taxon>
        <taxon>Actinomycetota</taxon>
        <taxon>Actinomycetes</taxon>
        <taxon>Mycobacteriales</taxon>
        <taxon>Nocardiaceae</taxon>
        <taxon>Nocardia</taxon>
    </lineage>
</organism>
<evidence type="ECO:0000256" key="4">
    <source>
        <dbReference type="ARBA" id="ARBA00022679"/>
    </source>
</evidence>